<evidence type="ECO:0000313" key="4">
    <source>
        <dbReference type="Proteomes" id="UP000555448"/>
    </source>
</evidence>
<feature type="domain" description="Malonyl-CoA decarboxylase C-terminal" evidence="1">
    <location>
        <begin position="153"/>
        <end position="391"/>
    </location>
</feature>
<dbReference type="InterPro" id="IPR038917">
    <property type="entry name" value="Malonyl_CoA_deC"/>
</dbReference>
<dbReference type="Gene3D" id="1.20.140.90">
    <property type="entry name" value="Malonyl-CoA decarboxylase, oligemerization domain"/>
    <property type="match status" value="1"/>
</dbReference>
<proteinExistence type="predicted"/>
<dbReference type="EMBL" id="JACHLR010000007">
    <property type="protein sequence ID" value="MBB4858628.1"/>
    <property type="molecule type" value="Genomic_DNA"/>
</dbReference>
<sequence length="430" mass="47648">MRRLRPLMVITPATDVNALALLKDLAHALLSVRGEASGVAIATDLLRLYEQSDEDQRRGFFAMLATDFGPDETILAAAWKRYCDDGPAALPALARSVEAPRQELFRRLNLAPGGTSALVRMRADLLVALDADASLAMVDADLSHLLQSWFNRGFLFLRSIDWSSPASLLERIIRYEAVHDIASWADLRNRLDPDDRRCYAFFHPAMPDEPLIFVEVGLTRDIPDDVRAMLDPERTPIARSEATTATFYSISNCQPGLRGISFGHFLIKQVAADLKRELPALSCFVTLSPLPGLIRWLRSTLEDQADVDLLARIVSGTALEGEEEPAARAFLLQHAVTYLTQAKNAAGKPRDPVARFHLGNGARLERLNWNADRSANGLRQSGGLMVNYLYDLARIEENHEAFAERSEIVTGAPFDRVAQSTMGSVDRART</sequence>
<dbReference type="Pfam" id="PF05292">
    <property type="entry name" value="MCD"/>
    <property type="match status" value="1"/>
</dbReference>
<evidence type="ECO:0000259" key="2">
    <source>
        <dbReference type="Pfam" id="PF17408"/>
    </source>
</evidence>
<accession>A0A7W7KAJ7</accession>
<dbReference type="PANTHER" id="PTHR28641">
    <property type="match status" value="1"/>
</dbReference>
<dbReference type="AlphaFoldDB" id="A0A7W7KAJ7"/>
<organism evidence="3 4">
    <name type="scientific">Novosphingobium chloroacetimidivorans</name>
    <dbReference type="NCBI Taxonomy" id="1428314"/>
    <lineage>
        <taxon>Bacteria</taxon>
        <taxon>Pseudomonadati</taxon>
        <taxon>Pseudomonadota</taxon>
        <taxon>Alphaproteobacteria</taxon>
        <taxon>Sphingomonadales</taxon>
        <taxon>Sphingomonadaceae</taxon>
        <taxon>Novosphingobium</taxon>
    </lineage>
</organism>
<dbReference type="InterPro" id="IPR038351">
    <property type="entry name" value="MCD_N_sf"/>
</dbReference>
<keyword evidence="4" id="KW-1185">Reference proteome</keyword>
<reference evidence="3 4" key="1">
    <citation type="submission" date="2020-08" db="EMBL/GenBank/DDBJ databases">
        <title>Functional genomics of gut bacteria from endangered species of beetles.</title>
        <authorList>
            <person name="Carlos-Shanley C."/>
        </authorList>
    </citation>
    <scope>NUCLEOTIDE SEQUENCE [LARGE SCALE GENOMIC DNA]</scope>
    <source>
        <strain evidence="3 4">S00245</strain>
    </source>
</reference>
<evidence type="ECO:0000313" key="3">
    <source>
        <dbReference type="EMBL" id="MBB4858628.1"/>
    </source>
</evidence>
<gene>
    <name evidence="3" type="ORF">HNO88_001954</name>
</gene>
<dbReference type="GO" id="GO:0050080">
    <property type="term" value="F:malonyl-CoA decarboxylase activity"/>
    <property type="evidence" value="ECO:0007669"/>
    <property type="project" value="UniProtKB-EC"/>
</dbReference>
<feature type="domain" description="Malonyl-CoA decarboxylase N-terminal" evidence="2">
    <location>
        <begin position="68"/>
        <end position="150"/>
    </location>
</feature>
<dbReference type="EC" id="4.1.1.9" evidence="3"/>
<dbReference type="InterPro" id="IPR035372">
    <property type="entry name" value="MCD_N"/>
</dbReference>
<dbReference type="InterPro" id="IPR042303">
    <property type="entry name" value="Malonyl_CoA_deC_C_sf"/>
</dbReference>
<dbReference type="Proteomes" id="UP000555448">
    <property type="component" value="Unassembled WGS sequence"/>
</dbReference>
<comment type="caution">
    <text evidence="3">The sequence shown here is derived from an EMBL/GenBank/DDBJ whole genome shotgun (WGS) entry which is preliminary data.</text>
</comment>
<dbReference type="Pfam" id="PF17408">
    <property type="entry name" value="MCD_N"/>
    <property type="match status" value="1"/>
</dbReference>
<dbReference type="GO" id="GO:0006633">
    <property type="term" value="P:fatty acid biosynthetic process"/>
    <property type="evidence" value="ECO:0007669"/>
    <property type="project" value="InterPro"/>
</dbReference>
<protein>
    <submittedName>
        <fullName evidence="3">Malonyl-CoA decarboxylase</fullName>
        <ecNumber evidence="3">4.1.1.9</ecNumber>
    </submittedName>
</protein>
<dbReference type="Gene3D" id="3.40.630.150">
    <property type="entry name" value="Malonyl-CoA decarboxylase, catalytic domain"/>
    <property type="match status" value="1"/>
</dbReference>
<keyword evidence="3" id="KW-0456">Lyase</keyword>
<evidence type="ECO:0000259" key="1">
    <source>
        <dbReference type="Pfam" id="PF05292"/>
    </source>
</evidence>
<dbReference type="InterPro" id="IPR007956">
    <property type="entry name" value="Malonyl_CoA_deC_C"/>
</dbReference>
<dbReference type="PANTHER" id="PTHR28641:SF1">
    <property type="entry name" value="MALONYL-COA DECARBOXYLASE, MITOCHONDRIAL"/>
    <property type="match status" value="1"/>
</dbReference>
<name>A0A7W7KAJ7_9SPHN</name>
<dbReference type="RefSeq" id="WP_184244468.1">
    <property type="nucleotide sequence ID" value="NZ_JACHLR010000007.1"/>
</dbReference>